<feature type="compositionally biased region" description="Basic and acidic residues" evidence="1">
    <location>
        <begin position="80"/>
        <end position="109"/>
    </location>
</feature>
<sequence>MAKGKSANPADAFRKAQRKKELKKNKTERAKTRDFALVKKDTKELEDDISKLEQSSNSSAADKARLSELKSELDKIMKKKEEYVKEHPEQRRLVYKTRRDEKSEADKEAPTPQKAARNVFNKRGLPRHPERSIYYDPVMNPFGVPPPGMPYVEKDLPPGTSKSDNESDEDEDIVMPEGPPPGGAAEEDSDDDIPMPEGPPPGAASGDILSPYPVPLYARSGKGSVAPPPLPPLPMINGGVPFPPPPPPPGFGAQQPPFIGYPPGPPGAAFYPPPSTLMQPPLPPPPPGFFPRRAQNMSAHQDPLSSVPHQTYQSRQQHRTLPSHHSLPANPMAPSPSATVAAATVSAEPELRDFKKEATAFVPASLKRKKVGQTGPKVNAAPSLGITDVSDVTPAAPRPDLVGTLRTQLGAVPALKGPNKGQSGTDRGKEDYQKFVEEMGDIL</sequence>
<proteinExistence type="predicted"/>
<dbReference type="AlphaFoldDB" id="A0A5M3N6J4"/>
<feature type="compositionally biased region" description="Low complexity" evidence="1">
    <location>
        <begin position="335"/>
        <end position="344"/>
    </location>
</feature>
<dbReference type="GeneID" id="19204545"/>
<evidence type="ECO:0000313" key="3">
    <source>
        <dbReference type="EMBL" id="EIW86936.1"/>
    </source>
</evidence>
<dbReference type="Pfam" id="PF12622">
    <property type="entry name" value="NpwBP"/>
    <property type="match status" value="1"/>
</dbReference>
<feature type="compositionally biased region" description="Pro residues" evidence="1">
    <location>
        <begin position="241"/>
        <end position="250"/>
    </location>
</feature>
<reference evidence="4" key="1">
    <citation type="journal article" date="2012" name="Science">
        <title>The Paleozoic origin of enzymatic lignin decomposition reconstructed from 31 fungal genomes.</title>
        <authorList>
            <person name="Floudas D."/>
            <person name="Binder M."/>
            <person name="Riley R."/>
            <person name="Barry K."/>
            <person name="Blanchette R.A."/>
            <person name="Henrissat B."/>
            <person name="Martinez A.T."/>
            <person name="Otillar R."/>
            <person name="Spatafora J.W."/>
            <person name="Yadav J.S."/>
            <person name="Aerts A."/>
            <person name="Benoit I."/>
            <person name="Boyd A."/>
            <person name="Carlson A."/>
            <person name="Copeland A."/>
            <person name="Coutinho P.M."/>
            <person name="de Vries R.P."/>
            <person name="Ferreira P."/>
            <person name="Findley K."/>
            <person name="Foster B."/>
            <person name="Gaskell J."/>
            <person name="Glotzer D."/>
            <person name="Gorecki P."/>
            <person name="Heitman J."/>
            <person name="Hesse C."/>
            <person name="Hori C."/>
            <person name="Igarashi K."/>
            <person name="Jurgens J.A."/>
            <person name="Kallen N."/>
            <person name="Kersten P."/>
            <person name="Kohler A."/>
            <person name="Kuees U."/>
            <person name="Kumar T.K.A."/>
            <person name="Kuo A."/>
            <person name="LaButti K."/>
            <person name="Larrondo L.F."/>
            <person name="Lindquist E."/>
            <person name="Ling A."/>
            <person name="Lombard V."/>
            <person name="Lucas S."/>
            <person name="Lundell T."/>
            <person name="Martin R."/>
            <person name="McLaughlin D.J."/>
            <person name="Morgenstern I."/>
            <person name="Morin E."/>
            <person name="Murat C."/>
            <person name="Nagy L.G."/>
            <person name="Nolan M."/>
            <person name="Ohm R.A."/>
            <person name="Patyshakuliyeva A."/>
            <person name="Rokas A."/>
            <person name="Ruiz-Duenas F.J."/>
            <person name="Sabat G."/>
            <person name="Salamov A."/>
            <person name="Samejima M."/>
            <person name="Schmutz J."/>
            <person name="Slot J.C."/>
            <person name="St John F."/>
            <person name="Stenlid J."/>
            <person name="Sun H."/>
            <person name="Sun S."/>
            <person name="Syed K."/>
            <person name="Tsang A."/>
            <person name="Wiebenga A."/>
            <person name="Young D."/>
            <person name="Pisabarro A."/>
            <person name="Eastwood D.C."/>
            <person name="Martin F."/>
            <person name="Cullen D."/>
            <person name="Grigoriev I.V."/>
            <person name="Hibbett D.S."/>
        </authorList>
    </citation>
    <scope>NUCLEOTIDE SEQUENCE [LARGE SCALE GENOMIC DNA]</scope>
    <source>
        <strain evidence="4">RWD-64-598 SS2</strain>
    </source>
</reference>
<dbReference type="Proteomes" id="UP000053558">
    <property type="component" value="Unassembled WGS sequence"/>
</dbReference>
<protein>
    <recommendedName>
        <fullName evidence="2">Wbp11/ELF5/Saf1 N-terminal domain-containing protein</fullName>
    </recommendedName>
</protein>
<evidence type="ECO:0000313" key="4">
    <source>
        <dbReference type="Proteomes" id="UP000053558"/>
    </source>
</evidence>
<evidence type="ECO:0000259" key="2">
    <source>
        <dbReference type="Pfam" id="PF09429"/>
    </source>
</evidence>
<dbReference type="OrthoDB" id="205569at2759"/>
<dbReference type="EMBL" id="JH711573">
    <property type="protein sequence ID" value="EIW86936.1"/>
    <property type="molecule type" value="Genomic_DNA"/>
</dbReference>
<comment type="caution">
    <text evidence="3">The sequence shown here is derived from an EMBL/GenBank/DDBJ whole genome shotgun (WGS) entry which is preliminary data.</text>
</comment>
<dbReference type="KEGG" id="cput:CONPUDRAFT_161566"/>
<feature type="region of interest" description="Disordered" evidence="1">
    <location>
        <begin position="80"/>
        <end position="344"/>
    </location>
</feature>
<organism evidence="3 4">
    <name type="scientific">Coniophora puteana (strain RWD-64-598)</name>
    <name type="common">Brown rot fungus</name>
    <dbReference type="NCBI Taxonomy" id="741705"/>
    <lineage>
        <taxon>Eukaryota</taxon>
        <taxon>Fungi</taxon>
        <taxon>Dikarya</taxon>
        <taxon>Basidiomycota</taxon>
        <taxon>Agaricomycotina</taxon>
        <taxon>Agaricomycetes</taxon>
        <taxon>Agaricomycetidae</taxon>
        <taxon>Boletales</taxon>
        <taxon>Coniophorineae</taxon>
        <taxon>Coniophoraceae</taxon>
        <taxon>Coniophora</taxon>
    </lineage>
</organism>
<feature type="compositionally biased region" description="Pro residues" evidence="1">
    <location>
        <begin position="259"/>
        <end position="289"/>
    </location>
</feature>
<dbReference type="GO" id="GO:0006396">
    <property type="term" value="P:RNA processing"/>
    <property type="evidence" value="ECO:0007669"/>
    <property type="project" value="InterPro"/>
</dbReference>
<name>A0A5M3N6J4_CONPW</name>
<dbReference type="InterPro" id="IPR019007">
    <property type="entry name" value="Wbp11/ELF5/Saf1_N"/>
</dbReference>
<feature type="region of interest" description="Disordered" evidence="1">
    <location>
        <begin position="412"/>
        <end position="432"/>
    </location>
</feature>
<feature type="compositionally biased region" description="Basic and acidic residues" evidence="1">
    <location>
        <begin position="24"/>
        <end position="51"/>
    </location>
</feature>
<keyword evidence="4" id="KW-1185">Reference proteome</keyword>
<feature type="compositionally biased region" description="Polar residues" evidence="1">
    <location>
        <begin position="295"/>
        <end position="315"/>
    </location>
</feature>
<dbReference type="Pfam" id="PF09429">
    <property type="entry name" value="Wbp11"/>
    <property type="match status" value="1"/>
</dbReference>
<dbReference type="OMA" id="VMNPFGV"/>
<feature type="region of interest" description="Disordered" evidence="1">
    <location>
        <begin position="1"/>
        <end position="66"/>
    </location>
</feature>
<feature type="compositionally biased region" description="Acidic residues" evidence="1">
    <location>
        <begin position="185"/>
        <end position="194"/>
    </location>
</feature>
<dbReference type="RefSeq" id="XP_007763580.1">
    <property type="nucleotide sequence ID" value="XM_007765390.1"/>
</dbReference>
<feature type="domain" description="Wbp11/ELF5/Saf1 N-terminal" evidence="2">
    <location>
        <begin position="4"/>
        <end position="78"/>
    </location>
</feature>
<evidence type="ECO:0000256" key="1">
    <source>
        <dbReference type="SAM" id="MobiDB-lite"/>
    </source>
</evidence>
<accession>A0A5M3N6J4</accession>
<gene>
    <name evidence="3" type="ORF">CONPUDRAFT_161566</name>
</gene>